<keyword evidence="4 10" id="KW-0808">Transferase</keyword>
<keyword evidence="7" id="KW-0067">ATP-binding</keyword>
<dbReference type="PRINTS" id="PR00344">
    <property type="entry name" value="BCTRLSENSOR"/>
</dbReference>
<dbReference type="GO" id="GO:0005524">
    <property type="term" value="F:ATP binding"/>
    <property type="evidence" value="ECO:0007669"/>
    <property type="project" value="UniProtKB-KW"/>
</dbReference>
<dbReference type="Pfam" id="PF02518">
    <property type="entry name" value="HATPase_c"/>
    <property type="match status" value="1"/>
</dbReference>
<dbReference type="InterPro" id="IPR003594">
    <property type="entry name" value="HATPase_dom"/>
</dbReference>
<keyword evidence="6" id="KW-0418">Kinase</keyword>
<reference evidence="10 11" key="1">
    <citation type="submission" date="2018-06" db="EMBL/GenBank/DDBJ databases">
        <authorList>
            <consortium name="Pathogen Informatics"/>
            <person name="Doyle S."/>
        </authorList>
    </citation>
    <scope>NUCLEOTIDE SEQUENCE [LARGE SCALE GENOMIC DNA]</scope>
    <source>
        <strain evidence="10 11">NCTC12120</strain>
    </source>
</reference>
<dbReference type="PANTHER" id="PTHR43065:SF46">
    <property type="entry name" value="C4-DICARBOXYLATE TRANSPORT SENSOR PROTEIN DCTB"/>
    <property type="match status" value="1"/>
</dbReference>
<evidence type="ECO:0000256" key="2">
    <source>
        <dbReference type="ARBA" id="ARBA00012438"/>
    </source>
</evidence>
<evidence type="ECO:0000313" key="11">
    <source>
        <dbReference type="Proteomes" id="UP000251197"/>
    </source>
</evidence>
<organism evidence="10 11">
    <name type="scientific">Cedecea neteri</name>
    <dbReference type="NCBI Taxonomy" id="158822"/>
    <lineage>
        <taxon>Bacteria</taxon>
        <taxon>Pseudomonadati</taxon>
        <taxon>Pseudomonadota</taxon>
        <taxon>Gammaproteobacteria</taxon>
        <taxon>Enterobacterales</taxon>
        <taxon>Enterobacteriaceae</taxon>
        <taxon>Cedecea</taxon>
    </lineage>
</organism>
<dbReference type="InterPro" id="IPR004358">
    <property type="entry name" value="Sig_transdc_His_kin-like_C"/>
</dbReference>
<dbReference type="STRING" id="158822.LH23_09810"/>
<keyword evidence="3" id="KW-0597">Phosphoprotein</keyword>
<dbReference type="PANTHER" id="PTHR43065">
    <property type="entry name" value="SENSOR HISTIDINE KINASE"/>
    <property type="match status" value="1"/>
</dbReference>
<evidence type="ECO:0000256" key="7">
    <source>
        <dbReference type="ARBA" id="ARBA00022840"/>
    </source>
</evidence>
<evidence type="ECO:0000259" key="9">
    <source>
        <dbReference type="PROSITE" id="PS50109"/>
    </source>
</evidence>
<dbReference type="InterPro" id="IPR005467">
    <property type="entry name" value="His_kinase_dom"/>
</dbReference>
<accession>A0A2X2T456</accession>
<dbReference type="InterPro" id="IPR036890">
    <property type="entry name" value="HATPase_C_sf"/>
</dbReference>
<proteinExistence type="predicted"/>
<keyword evidence="8" id="KW-0902">Two-component regulatory system</keyword>
<evidence type="ECO:0000256" key="8">
    <source>
        <dbReference type="ARBA" id="ARBA00023012"/>
    </source>
</evidence>
<dbReference type="EC" id="2.7.13.3" evidence="2"/>
<protein>
    <recommendedName>
        <fullName evidence="2">histidine kinase</fullName>
        <ecNumber evidence="2">2.7.13.3</ecNumber>
    </recommendedName>
</protein>
<gene>
    <name evidence="10" type="primary">dctB</name>
    <name evidence="10" type="ORF">NCTC12120_01014</name>
</gene>
<sequence>MEQILHNIASNAIQAQTSGAGWIHLDATIENQGIALTLTDGGPGLSPEALEQVFIPFFTTRAQGVGLGMALRRYAGTAPERYH</sequence>
<evidence type="ECO:0000256" key="6">
    <source>
        <dbReference type="ARBA" id="ARBA00022777"/>
    </source>
</evidence>
<dbReference type="AlphaFoldDB" id="A0A2X2T456"/>
<dbReference type="PROSITE" id="PS50109">
    <property type="entry name" value="HIS_KIN"/>
    <property type="match status" value="1"/>
</dbReference>
<dbReference type="Gene3D" id="3.30.565.10">
    <property type="entry name" value="Histidine kinase-like ATPase, C-terminal domain"/>
    <property type="match status" value="1"/>
</dbReference>
<evidence type="ECO:0000256" key="1">
    <source>
        <dbReference type="ARBA" id="ARBA00000085"/>
    </source>
</evidence>
<dbReference type="GO" id="GO:0004673">
    <property type="term" value="F:protein histidine kinase activity"/>
    <property type="evidence" value="ECO:0007669"/>
    <property type="project" value="UniProtKB-EC"/>
</dbReference>
<evidence type="ECO:0000256" key="5">
    <source>
        <dbReference type="ARBA" id="ARBA00022741"/>
    </source>
</evidence>
<dbReference type="Proteomes" id="UP000251197">
    <property type="component" value="Unassembled WGS sequence"/>
</dbReference>
<evidence type="ECO:0000256" key="3">
    <source>
        <dbReference type="ARBA" id="ARBA00022553"/>
    </source>
</evidence>
<dbReference type="EMBL" id="UAVU01000003">
    <property type="protein sequence ID" value="SQA97197.1"/>
    <property type="molecule type" value="Genomic_DNA"/>
</dbReference>
<keyword evidence="5" id="KW-0547">Nucleotide-binding</keyword>
<dbReference type="GO" id="GO:0000160">
    <property type="term" value="P:phosphorelay signal transduction system"/>
    <property type="evidence" value="ECO:0007669"/>
    <property type="project" value="UniProtKB-KW"/>
</dbReference>
<evidence type="ECO:0000313" key="10">
    <source>
        <dbReference type="EMBL" id="SQA97197.1"/>
    </source>
</evidence>
<comment type="catalytic activity">
    <reaction evidence="1">
        <text>ATP + protein L-histidine = ADP + protein N-phospho-L-histidine.</text>
        <dbReference type="EC" id="2.7.13.3"/>
    </reaction>
</comment>
<evidence type="ECO:0000256" key="4">
    <source>
        <dbReference type="ARBA" id="ARBA00022679"/>
    </source>
</evidence>
<dbReference type="SUPFAM" id="SSF55874">
    <property type="entry name" value="ATPase domain of HSP90 chaperone/DNA topoisomerase II/histidine kinase"/>
    <property type="match status" value="1"/>
</dbReference>
<name>A0A2X2T456_9ENTR</name>
<feature type="domain" description="Histidine kinase" evidence="9">
    <location>
        <begin position="1"/>
        <end position="73"/>
    </location>
</feature>